<dbReference type="Gene3D" id="1.10.10.10">
    <property type="entry name" value="Winged helix-like DNA-binding domain superfamily/Winged helix DNA-binding domain"/>
    <property type="match status" value="1"/>
</dbReference>
<dbReference type="InterPro" id="IPR000835">
    <property type="entry name" value="HTH_MarR-typ"/>
</dbReference>
<dbReference type="Proteomes" id="UP000325743">
    <property type="component" value="Chromosome 2"/>
</dbReference>
<proteinExistence type="predicted"/>
<dbReference type="PROSITE" id="PS50995">
    <property type="entry name" value="HTH_MARR_2"/>
    <property type="match status" value="1"/>
</dbReference>
<reference evidence="2 3" key="1">
    <citation type="submission" date="2018-09" db="EMBL/GenBank/DDBJ databases">
        <title>Complete genome sequence of Cupriavidus oxalaticus T2, a bacterium capable of phenol tolerance and degradation.</title>
        <authorList>
            <person name="Yan J."/>
        </authorList>
    </citation>
    <scope>NUCLEOTIDE SEQUENCE [LARGE SCALE GENOMIC DNA]</scope>
    <source>
        <strain evidence="2 3">T2</strain>
    </source>
</reference>
<dbReference type="AlphaFoldDB" id="A0A5P3VJV0"/>
<feature type="domain" description="HTH marR-type" evidence="1">
    <location>
        <begin position="1"/>
        <end position="66"/>
    </location>
</feature>
<evidence type="ECO:0000313" key="3">
    <source>
        <dbReference type="Proteomes" id="UP000325743"/>
    </source>
</evidence>
<dbReference type="InterPro" id="IPR036388">
    <property type="entry name" value="WH-like_DNA-bd_sf"/>
</dbReference>
<accession>A0A5P3VJV0</accession>
<organism evidence="2 3">
    <name type="scientific">Cupriavidus oxalaticus</name>
    <dbReference type="NCBI Taxonomy" id="96344"/>
    <lineage>
        <taxon>Bacteria</taxon>
        <taxon>Pseudomonadati</taxon>
        <taxon>Pseudomonadota</taxon>
        <taxon>Betaproteobacteria</taxon>
        <taxon>Burkholderiales</taxon>
        <taxon>Burkholderiaceae</taxon>
        <taxon>Cupriavidus</taxon>
    </lineage>
</organism>
<sequence>MERDELISRAALDGDKRKTVVLVSERGRELFEQSLLLVLRYYSDFLNGISPSEMTVFMEVLKKIKTNAQTFDSRDIGRDL</sequence>
<dbReference type="EMBL" id="CP032519">
    <property type="protein sequence ID" value="QEZ46577.1"/>
    <property type="molecule type" value="Genomic_DNA"/>
</dbReference>
<protein>
    <recommendedName>
        <fullName evidence="1">HTH marR-type domain-containing protein</fullName>
    </recommendedName>
</protein>
<dbReference type="GO" id="GO:0003700">
    <property type="term" value="F:DNA-binding transcription factor activity"/>
    <property type="evidence" value="ECO:0007669"/>
    <property type="project" value="InterPro"/>
</dbReference>
<gene>
    <name evidence="2" type="ORF">D2917_20320</name>
</gene>
<evidence type="ECO:0000313" key="2">
    <source>
        <dbReference type="EMBL" id="QEZ46577.1"/>
    </source>
</evidence>
<name>A0A5P3VJV0_9BURK</name>
<dbReference type="InterPro" id="IPR036390">
    <property type="entry name" value="WH_DNA-bd_sf"/>
</dbReference>
<evidence type="ECO:0000259" key="1">
    <source>
        <dbReference type="PROSITE" id="PS50995"/>
    </source>
</evidence>
<dbReference type="SUPFAM" id="SSF46785">
    <property type="entry name" value="Winged helix' DNA-binding domain"/>
    <property type="match status" value="1"/>
</dbReference>